<dbReference type="InterPro" id="IPR052178">
    <property type="entry name" value="Sec_Metab_Biosynth_SDR"/>
</dbReference>
<dbReference type="SUPFAM" id="SSF51735">
    <property type="entry name" value="NAD(P)-binding Rossmann-fold domains"/>
    <property type="match status" value="1"/>
</dbReference>
<keyword evidence="2" id="KW-0521">NADP</keyword>
<protein>
    <submittedName>
        <fullName evidence="5">Uncharacterized protein</fullName>
    </submittedName>
</protein>
<evidence type="ECO:0000313" key="6">
    <source>
        <dbReference type="Proteomes" id="UP001479436"/>
    </source>
</evidence>
<keyword evidence="6" id="KW-1185">Reference proteome</keyword>
<reference evidence="5 6" key="1">
    <citation type="submission" date="2023-04" db="EMBL/GenBank/DDBJ databases">
        <title>Genome of Basidiobolus ranarum AG-B5.</title>
        <authorList>
            <person name="Stajich J.E."/>
            <person name="Carter-House D."/>
            <person name="Gryganskyi A."/>
        </authorList>
    </citation>
    <scope>NUCLEOTIDE SEQUENCE [LARGE SCALE GENOMIC DNA]</scope>
    <source>
        <strain evidence="5 6">AG-B5</strain>
    </source>
</reference>
<evidence type="ECO:0000256" key="2">
    <source>
        <dbReference type="ARBA" id="ARBA00022857"/>
    </source>
</evidence>
<evidence type="ECO:0000256" key="4">
    <source>
        <dbReference type="RuleBase" id="RU000363"/>
    </source>
</evidence>
<organism evidence="5 6">
    <name type="scientific">Basidiobolus ranarum</name>
    <dbReference type="NCBI Taxonomy" id="34480"/>
    <lineage>
        <taxon>Eukaryota</taxon>
        <taxon>Fungi</taxon>
        <taxon>Fungi incertae sedis</taxon>
        <taxon>Zoopagomycota</taxon>
        <taxon>Entomophthoromycotina</taxon>
        <taxon>Basidiobolomycetes</taxon>
        <taxon>Basidiobolales</taxon>
        <taxon>Basidiobolaceae</taxon>
        <taxon>Basidiobolus</taxon>
    </lineage>
</organism>
<gene>
    <name evidence="5" type="ORF">K7432_006493</name>
</gene>
<dbReference type="Proteomes" id="UP001479436">
    <property type="component" value="Unassembled WGS sequence"/>
</dbReference>
<dbReference type="PRINTS" id="PR00081">
    <property type="entry name" value="GDHRDH"/>
</dbReference>
<evidence type="ECO:0000256" key="3">
    <source>
        <dbReference type="ARBA" id="ARBA00023002"/>
    </source>
</evidence>
<comment type="similarity">
    <text evidence="1 4">Belongs to the short-chain dehydrogenases/reductases (SDR) family.</text>
</comment>
<dbReference type="PANTHER" id="PTHR43618:SF8">
    <property type="entry name" value="7ALPHA-HYDROXYSTEROID DEHYDROGENASE"/>
    <property type="match status" value="1"/>
</dbReference>
<evidence type="ECO:0000256" key="1">
    <source>
        <dbReference type="ARBA" id="ARBA00006484"/>
    </source>
</evidence>
<dbReference type="Pfam" id="PF00106">
    <property type="entry name" value="adh_short"/>
    <property type="match status" value="1"/>
</dbReference>
<dbReference type="PANTHER" id="PTHR43618">
    <property type="entry name" value="7-ALPHA-HYDROXYSTEROID DEHYDROGENASE"/>
    <property type="match status" value="1"/>
</dbReference>
<dbReference type="InterPro" id="IPR002347">
    <property type="entry name" value="SDR_fam"/>
</dbReference>
<comment type="caution">
    <text evidence="5">The sequence shown here is derived from an EMBL/GenBank/DDBJ whole genome shotgun (WGS) entry which is preliminary data.</text>
</comment>
<proteinExistence type="inferred from homology"/>
<dbReference type="PRINTS" id="PR00080">
    <property type="entry name" value="SDRFAMILY"/>
</dbReference>
<sequence length="267" mass="28459">MSELSQFTTGNLFDVAGRVGLITGGGTGIGLMITKALVANGAKVYIASRRLEVIEAIAAELTKIGPGTCKAIQADLSSKQACENLAHTIAEHEQHLDFLINNSGVAYHAPLEQFPDEYWNQEYRLNVTSVFQLTIACLPLLEASQRQSTDPARVINMGSIAGVVHNPSFDAYSYQSSKAAVLHLSSVLSSHLAGRNINVVSVAPGLFPSDMGNEFIDEKSEIIKSIPQGRIGNETDMGGLALFLCSKASAFINGSTITIDGGSTLWM</sequence>
<dbReference type="Gene3D" id="3.40.50.720">
    <property type="entry name" value="NAD(P)-binding Rossmann-like Domain"/>
    <property type="match status" value="1"/>
</dbReference>
<dbReference type="EMBL" id="JASJQH010007164">
    <property type="protein sequence ID" value="KAK9717021.1"/>
    <property type="molecule type" value="Genomic_DNA"/>
</dbReference>
<keyword evidence="3" id="KW-0560">Oxidoreductase</keyword>
<dbReference type="InterPro" id="IPR036291">
    <property type="entry name" value="NAD(P)-bd_dom_sf"/>
</dbReference>
<name>A0ABR2W2E9_9FUNG</name>
<accession>A0ABR2W2E9</accession>
<evidence type="ECO:0000313" key="5">
    <source>
        <dbReference type="EMBL" id="KAK9717021.1"/>
    </source>
</evidence>